<dbReference type="SUPFAM" id="SSF56281">
    <property type="entry name" value="Metallo-hydrolase/oxidoreductase"/>
    <property type="match status" value="1"/>
</dbReference>
<dbReference type="Proteomes" id="UP000196475">
    <property type="component" value="Unassembled WGS sequence"/>
</dbReference>
<evidence type="ECO:0000313" key="7">
    <source>
        <dbReference type="EMBL" id="OUM86481.1"/>
    </source>
</evidence>
<sequence length="261" mass="29519">MMARGCKVTVVDCGPLTLDKGILMTGASGQVTIPSSVWVIEHPRHGVILFDTGVNYLVADPETAETHWGPGMREAFGCTLTREMAVDQQVIRLGYKLEDVKYVILSHMHLDHAGGMCHFPDATFVVQKDELRFAWWPDHFPGLVYCYNDYKDTRGFKYLQLTSDVDLFQDGTIQLIRTPGHTPGHQAMILRLENRGPICLAADTSHLYEAYVNNAPMPYDWNVEVLTDSYARLRVIEQAGIPLFFSHDPEHFQALHGKWVD</sequence>
<dbReference type="GO" id="GO:0046872">
    <property type="term" value="F:metal ion binding"/>
    <property type="evidence" value="ECO:0007669"/>
    <property type="project" value="UniProtKB-KW"/>
</dbReference>
<name>A0A1Y3PGL6_9BACI</name>
<proteinExistence type="inferred from homology"/>
<accession>A0A1Y3PGL6</accession>
<comment type="caution">
    <text evidence="7">The sequence shown here is derived from an EMBL/GenBank/DDBJ whole genome shotgun (WGS) entry which is preliminary data.</text>
</comment>
<evidence type="ECO:0000259" key="6">
    <source>
        <dbReference type="SMART" id="SM00849"/>
    </source>
</evidence>
<keyword evidence="4" id="KW-0378">Hydrolase</keyword>
<evidence type="ECO:0000256" key="4">
    <source>
        <dbReference type="ARBA" id="ARBA00022801"/>
    </source>
</evidence>
<dbReference type="InterPro" id="IPR001279">
    <property type="entry name" value="Metallo-B-lactamas"/>
</dbReference>
<dbReference type="PANTHER" id="PTHR42978">
    <property type="entry name" value="QUORUM-QUENCHING LACTONASE YTNP-RELATED-RELATED"/>
    <property type="match status" value="1"/>
</dbReference>
<comment type="similarity">
    <text evidence="2">Belongs to the metallo-beta-lactamase superfamily.</text>
</comment>
<comment type="cofactor">
    <cofactor evidence="1">
        <name>Zn(2+)</name>
        <dbReference type="ChEBI" id="CHEBI:29105"/>
    </cofactor>
</comment>
<dbReference type="InterPro" id="IPR036866">
    <property type="entry name" value="RibonucZ/Hydroxyglut_hydro"/>
</dbReference>
<evidence type="ECO:0000256" key="1">
    <source>
        <dbReference type="ARBA" id="ARBA00001947"/>
    </source>
</evidence>
<keyword evidence="3" id="KW-0479">Metal-binding</keyword>
<evidence type="ECO:0000256" key="2">
    <source>
        <dbReference type="ARBA" id="ARBA00007749"/>
    </source>
</evidence>
<organism evidence="7 8">
    <name type="scientific">Bacillus thermozeamaize</name>
    <dbReference type="NCBI Taxonomy" id="230954"/>
    <lineage>
        <taxon>Bacteria</taxon>
        <taxon>Bacillati</taxon>
        <taxon>Bacillota</taxon>
        <taxon>Bacilli</taxon>
        <taxon>Bacillales</taxon>
        <taxon>Bacillaceae</taxon>
        <taxon>Bacillus</taxon>
    </lineage>
</organism>
<dbReference type="GO" id="GO:0016787">
    <property type="term" value="F:hydrolase activity"/>
    <property type="evidence" value="ECO:0007669"/>
    <property type="project" value="UniProtKB-KW"/>
</dbReference>
<evidence type="ECO:0000256" key="5">
    <source>
        <dbReference type="ARBA" id="ARBA00022833"/>
    </source>
</evidence>
<dbReference type="AlphaFoldDB" id="A0A1Y3PGL6"/>
<protein>
    <recommendedName>
        <fullName evidence="6">Metallo-beta-lactamase domain-containing protein</fullName>
    </recommendedName>
</protein>
<dbReference type="InterPro" id="IPR051013">
    <property type="entry name" value="MBL_superfamily_lactonases"/>
</dbReference>
<dbReference type="CDD" id="cd07729">
    <property type="entry name" value="AHL_lactonase_MBL-fold"/>
    <property type="match status" value="1"/>
</dbReference>
<reference evidence="8" key="1">
    <citation type="submission" date="2016-06" db="EMBL/GenBank/DDBJ databases">
        <authorList>
            <person name="Nascimento L."/>
            <person name="Pereira R.V."/>
            <person name="Martins L.F."/>
            <person name="Quaggio R.B."/>
            <person name="Silva A.M."/>
            <person name="Setubal J.C."/>
        </authorList>
    </citation>
    <scope>NUCLEOTIDE SEQUENCE [LARGE SCALE GENOMIC DNA]</scope>
</reference>
<dbReference type="Gene3D" id="3.60.15.10">
    <property type="entry name" value="Ribonuclease Z/Hydroxyacylglutathione hydrolase-like"/>
    <property type="match status" value="1"/>
</dbReference>
<dbReference type="Pfam" id="PF00753">
    <property type="entry name" value="Lactamase_B"/>
    <property type="match status" value="1"/>
</dbReference>
<gene>
    <name evidence="7" type="ORF">BAA01_06965</name>
</gene>
<evidence type="ECO:0000256" key="3">
    <source>
        <dbReference type="ARBA" id="ARBA00022723"/>
    </source>
</evidence>
<evidence type="ECO:0000313" key="8">
    <source>
        <dbReference type="Proteomes" id="UP000196475"/>
    </source>
</evidence>
<dbReference type="SMART" id="SM00849">
    <property type="entry name" value="Lactamase_B"/>
    <property type="match status" value="1"/>
</dbReference>
<dbReference type="EMBL" id="LZRT01000090">
    <property type="protein sequence ID" value="OUM86481.1"/>
    <property type="molecule type" value="Genomic_DNA"/>
</dbReference>
<keyword evidence="5" id="KW-0862">Zinc</keyword>
<feature type="domain" description="Metallo-beta-lactamase" evidence="6">
    <location>
        <begin position="34"/>
        <end position="247"/>
    </location>
</feature>
<dbReference type="PANTHER" id="PTHR42978:SF2">
    <property type="entry name" value="102 KBASES UNSTABLE REGION: FROM 1 TO 119443"/>
    <property type="match status" value="1"/>
</dbReference>